<dbReference type="EMBL" id="QGKX02000996">
    <property type="protein sequence ID" value="KAF3559879.1"/>
    <property type="molecule type" value="Genomic_DNA"/>
</dbReference>
<comment type="caution">
    <text evidence="2">The sequence shown here is derived from an EMBL/GenBank/DDBJ whole genome shotgun (WGS) entry which is preliminary data.</text>
</comment>
<proteinExistence type="predicted"/>
<evidence type="ECO:0000256" key="1">
    <source>
        <dbReference type="SAM" id="MobiDB-lite"/>
    </source>
</evidence>
<dbReference type="Proteomes" id="UP000712600">
    <property type="component" value="Unassembled WGS sequence"/>
</dbReference>
<reference evidence="2" key="1">
    <citation type="submission" date="2019-12" db="EMBL/GenBank/DDBJ databases">
        <title>Genome sequencing and annotation of Brassica cretica.</title>
        <authorList>
            <person name="Studholme D.J."/>
            <person name="Sarris P."/>
        </authorList>
    </citation>
    <scope>NUCLEOTIDE SEQUENCE</scope>
    <source>
        <strain evidence="2">PFS-109/04</strain>
        <tissue evidence="2">Leaf</tissue>
    </source>
</reference>
<accession>A0A8S9R8C4</accession>
<sequence length="74" mass="8483">MKLRCRLNTTTRITSARLRVLELGSVDQTHDNPKSNHPNDKAEKRNLDMGLIRNKTSNQTQDTAEDRTPDATHR</sequence>
<evidence type="ECO:0000313" key="3">
    <source>
        <dbReference type="Proteomes" id="UP000712600"/>
    </source>
</evidence>
<gene>
    <name evidence="2" type="ORF">F2Q69_00015376</name>
</gene>
<feature type="compositionally biased region" description="Basic and acidic residues" evidence="1">
    <location>
        <begin position="28"/>
        <end position="47"/>
    </location>
</feature>
<organism evidence="2 3">
    <name type="scientific">Brassica cretica</name>
    <name type="common">Mustard</name>
    <dbReference type="NCBI Taxonomy" id="69181"/>
    <lineage>
        <taxon>Eukaryota</taxon>
        <taxon>Viridiplantae</taxon>
        <taxon>Streptophyta</taxon>
        <taxon>Embryophyta</taxon>
        <taxon>Tracheophyta</taxon>
        <taxon>Spermatophyta</taxon>
        <taxon>Magnoliopsida</taxon>
        <taxon>eudicotyledons</taxon>
        <taxon>Gunneridae</taxon>
        <taxon>Pentapetalae</taxon>
        <taxon>rosids</taxon>
        <taxon>malvids</taxon>
        <taxon>Brassicales</taxon>
        <taxon>Brassicaceae</taxon>
        <taxon>Brassiceae</taxon>
        <taxon>Brassica</taxon>
    </lineage>
</organism>
<protein>
    <submittedName>
        <fullName evidence="2">Uncharacterized protein</fullName>
    </submittedName>
</protein>
<dbReference type="AlphaFoldDB" id="A0A8S9R8C4"/>
<name>A0A8S9R8C4_BRACR</name>
<feature type="region of interest" description="Disordered" evidence="1">
    <location>
        <begin position="23"/>
        <end position="74"/>
    </location>
</feature>
<feature type="compositionally biased region" description="Basic and acidic residues" evidence="1">
    <location>
        <begin position="64"/>
        <end position="74"/>
    </location>
</feature>
<evidence type="ECO:0000313" key="2">
    <source>
        <dbReference type="EMBL" id="KAF3559879.1"/>
    </source>
</evidence>